<comment type="caution">
    <text evidence="3">The sequence shown here is derived from an EMBL/GenBank/DDBJ whole genome shotgun (WGS) entry which is preliminary data.</text>
</comment>
<name>A0A8B6HMP6_MYTGA</name>
<reference evidence="3" key="1">
    <citation type="submission" date="2018-11" db="EMBL/GenBank/DDBJ databases">
        <authorList>
            <person name="Alioto T."/>
            <person name="Alioto T."/>
        </authorList>
    </citation>
    <scope>NUCLEOTIDE SEQUENCE</scope>
</reference>
<evidence type="ECO:0000313" key="3">
    <source>
        <dbReference type="EMBL" id="VDI81604.1"/>
    </source>
</evidence>
<proteinExistence type="predicted"/>
<dbReference type="OrthoDB" id="412155at2759"/>
<dbReference type="InterPro" id="IPR000998">
    <property type="entry name" value="MAM_dom"/>
</dbReference>
<dbReference type="PROSITE" id="PS50060">
    <property type="entry name" value="MAM_2"/>
    <property type="match status" value="1"/>
</dbReference>
<feature type="domain" description="MAM" evidence="2">
    <location>
        <begin position="24"/>
        <end position="176"/>
    </location>
</feature>
<organism evidence="3 4">
    <name type="scientific">Mytilus galloprovincialis</name>
    <name type="common">Mediterranean mussel</name>
    <dbReference type="NCBI Taxonomy" id="29158"/>
    <lineage>
        <taxon>Eukaryota</taxon>
        <taxon>Metazoa</taxon>
        <taxon>Spiralia</taxon>
        <taxon>Lophotrochozoa</taxon>
        <taxon>Mollusca</taxon>
        <taxon>Bivalvia</taxon>
        <taxon>Autobranchia</taxon>
        <taxon>Pteriomorphia</taxon>
        <taxon>Mytilida</taxon>
        <taxon>Mytiloidea</taxon>
        <taxon>Mytilidae</taxon>
        <taxon>Mytilinae</taxon>
        <taxon>Mytilus</taxon>
    </lineage>
</organism>
<evidence type="ECO:0000259" key="2">
    <source>
        <dbReference type="PROSITE" id="PS50060"/>
    </source>
</evidence>
<dbReference type="SUPFAM" id="SSF49899">
    <property type="entry name" value="Concanavalin A-like lectins/glucanases"/>
    <property type="match status" value="1"/>
</dbReference>
<dbReference type="EMBL" id="UYJE01010284">
    <property type="protein sequence ID" value="VDI81604.1"/>
    <property type="molecule type" value="Genomic_DNA"/>
</dbReference>
<keyword evidence="1" id="KW-1133">Transmembrane helix</keyword>
<dbReference type="GO" id="GO:0016020">
    <property type="term" value="C:membrane"/>
    <property type="evidence" value="ECO:0007669"/>
    <property type="project" value="InterPro"/>
</dbReference>
<dbReference type="CDD" id="cd06263">
    <property type="entry name" value="MAM"/>
    <property type="match status" value="1"/>
</dbReference>
<gene>
    <name evidence="3" type="ORF">MGAL_10B019742</name>
</gene>
<accession>A0A8B6HMP6</accession>
<evidence type="ECO:0000256" key="1">
    <source>
        <dbReference type="SAM" id="Phobius"/>
    </source>
</evidence>
<feature type="transmembrane region" description="Helical" evidence="1">
    <location>
        <begin position="193"/>
        <end position="215"/>
    </location>
</feature>
<dbReference type="PANTHER" id="PTHR23282">
    <property type="entry name" value="APICAL ENDOSOMAL GLYCOPROTEIN PRECURSOR"/>
    <property type="match status" value="1"/>
</dbReference>
<protein>
    <recommendedName>
        <fullName evidence="2">MAM domain-containing protein</fullName>
    </recommendedName>
</protein>
<dbReference type="AlphaFoldDB" id="A0A8B6HMP6"/>
<dbReference type="Proteomes" id="UP000596742">
    <property type="component" value="Unassembled WGS sequence"/>
</dbReference>
<dbReference type="InterPro" id="IPR051560">
    <property type="entry name" value="MAM_domain-containing"/>
</dbReference>
<dbReference type="PANTHER" id="PTHR23282:SF101">
    <property type="entry name" value="MAM DOMAIN-CONTAINING PROTEIN"/>
    <property type="match status" value="1"/>
</dbReference>
<keyword evidence="1" id="KW-0472">Membrane</keyword>
<evidence type="ECO:0000313" key="4">
    <source>
        <dbReference type="Proteomes" id="UP000596742"/>
    </source>
</evidence>
<dbReference type="PRINTS" id="PR00020">
    <property type="entry name" value="MAMDOMAIN"/>
</dbReference>
<keyword evidence="1" id="KW-0812">Transmembrane</keyword>
<dbReference type="Gene3D" id="2.60.120.200">
    <property type="match status" value="1"/>
</dbReference>
<dbReference type="SMART" id="SM00137">
    <property type="entry name" value="MAM"/>
    <property type="match status" value="1"/>
</dbReference>
<dbReference type="Pfam" id="PF00629">
    <property type="entry name" value="MAM"/>
    <property type="match status" value="1"/>
</dbReference>
<sequence length="396" mass="45088">MSPGLVNSRLVHRSGQKQTCPQVWSGADLSTGLVWGRPVPRTGQKQTCPQVWSGTDPSIAGYYAYTEASRGRFGDIAKLKSIGIASSPYQCLSFWYHLRGDDIGSLRVYQIYSTQDEDMPIWTVNGEQGTGWIYQAIDITYKNEYYQIMFEGVRGDGNKGDIALDDITITNSHCEAKLHEKMKNSIDAADIEMILVSTLVFTIVATLVITALVCYRKKRAKHFKTQQNTATTEGIELSDGDVINYNEMTDINIIKIHETGNETHTTQYHPQNIKTISKQDQNVCPKNDPLLTNQNSIDHIYKSYSIHKNQYESLNNLRESDNHTYESTEYKLQQEINTSIEKENNICNKYESLSAKRNSVEHIYESDSIHTNQYELLTRQRESDKHTYESPEPAQA</sequence>
<dbReference type="InterPro" id="IPR013320">
    <property type="entry name" value="ConA-like_dom_sf"/>
</dbReference>
<keyword evidence="4" id="KW-1185">Reference proteome</keyword>